<dbReference type="OrthoDB" id="1938591at2759"/>
<accession>R7SI72</accession>
<dbReference type="AlphaFoldDB" id="R7SI72"/>
<dbReference type="EMBL" id="JH719495">
    <property type="protein sequence ID" value="EJF55861.1"/>
    <property type="molecule type" value="Genomic_DNA"/>
</dbReference>
<dbReference type="InterPro" id="IPR036431">
    <property type="entry name" value="ARID_dom_sf"/>
</dbReference>
<reference evidence="3 4" key="1">
    <citation type="journal article" date="2012" name="Science">
        <title>The Paleozoic origin of enzymatic lignin decomposition reconstructed from 31 fungal genomes.</title>
        <authorList>
            <person name="Floudas D."/>
            <person name="Binder M."/>
            <person name="Riley R."/>
            <person name="Barry K."/>
            <person name="Blanchette R.A."/>
            <person name="Henrissat B."/>
            <person name="Martinez A.T."/>
            <person name="Otillar R."/>
            <person name="Spatafora J.W."/>
            <person name="Yadav J.S."/>
            <person name="Aerts A."/>
            <person name="Benoit I."/>
            <person name="Boyd A."/>
            <person name="Carlson A."/>
            <person name="Copeland A."/>
            <person name="Coutinho P.M."/>
            <person name="de Vries R.P."/>
            <person name="Ferreira P."/>
            <person name="Findley K."/>
            <person name="Foster B."/>
            <person name="Gaskell J."/>
            <person name="Glotzer D."/>
            <person name="Gorecki P."/>
            <person name="Heitman J."/>
            <person name="Hesse C."/>
            <person name="Hori C."/>
            <person name="Igarashi K."/>
            <person name="Jurgens J.A."/>
            <person name="Kallen N."/>
            <person name="Kersten P."/>
            <person name="Kohler A."/>
            <person name="Kuees U."/>
            <person name="Kumar T.K.A."/>
            <person name="Kuo A."/>
            <person name="LaButti K."/>
            <person name="Larrondo L.F."/>
            <person name="Lindquist E."/>
            <person name="Ling A."/>
            <person name="Lombard V."/>
            <person name="Lucas S."/>
            <person name="Lundell T."/>
            <person name="Martin R."/>
            <person name="McLaughlin D.J."/>
            <person name="Morgenstern I."/>
            <person name="Morin E."/>
            <person name="Murat C."/>
            <person name="Nagy L.G."/>
            <person name="Nolan M."/>
            <person name="Ohm R.A."/>
            <person name="Patyshakuliyeva A."/>
            <person name="Rokas A."/>
            <person name="Ruiz-Duenas F.J."/>
            <person name="Sabat G."/>
            <person name="Salamov A."/>
            <person name="Samejima M."/>
            <person name="Schmutz J."/>
            <person name="Slot J.C."/>
            <person name="St John F."/>
            <person name="Stenlid J."/>
            <person name="Sun H."/>
            <person name="Sun S."/>
            <person name="Syed K."/>
            <person name="Tsang A."/>
            <person name="Wiebenga A."/>
            <person name="Young D."/>
            <person name="Pisabarro A."/>
            <person name="Eastwood D.C."/>
            <person name="Martin F."/>
            <person name="Cullen D."/>
            <person name="Grigoriev I.V."/>
            <person name="Hibbett D.S."/>
        </authorList>
    </citation>
    <scope>NUCLEOTIDE SEQUENCE [LARGE SCALE GENOMIC DNA]</scope>
    <source>
        <strain evidence="3 4">LYAD-421 SS1</strain>
    </source>
</reference>
<dbReference type="Pfam" id="PF01388">
    <property type="entry name" value="ARID"/>
    <property type="match status" value="1"/>
</dbReference>
<dbReference type="SUPFAM" id="SSF46774">
    <property type="entry name" value="ARID-like"/>
    <property type="match status" value="1"/>
</dbReference>
<protein>
    <recommendedName>
        <fullName evidence="2">ARID domain-containing protein</fullName>
    </recommendedName>
</protein>
<organism evidence="3 4">
    <name type="scientific">Dichomitus squalens (strain LYAD-421)</name>
    <name type="common">Western red white-rot fungus</name>
    <dbReference type="NCBI Taxonomy" id="732165"/>
    <lineage>
        <taxon>Eukaryota</taxon>
        <taxon>Fungi</taxon>
        <taxon>Dikarya</taxon>
        <taxon>Basidiomycota</taxon>
        <taxon>Agaricomycotina</taxon>
        <taxon>Agaricomycetes</taxon>
        <taxon>Polyporales</taxon>
        <taxon>Polyporaceae</taxon>
        <taxon>Dichomitus</taxon>
    </lineage>
</organism>
<dbReference type="KEGG" id="dsq:DICSQDRAFT_141737"/>
<dbReference type="HOGENOM" id="CLU_616807_0_0_1"/>
<dbReference type="CDD" id="cd16100">
    <property type="entry name" value="ARID"/>
    <property type="match status" value="1"/>
</dbReference>
<evidence type="ECO:0000313" key="4">
    <source>
        <dbReference type="Proteomes" id="UP000053319"/>
    </source>
</evidence>
<feature type="domain" description="ARID" evidence="2">
    <location>
        <begin position="43"/>
        <end position="153"/>
    </location>
</feature>
<feature type="region of interest" description="Disordered" evidence="1">
    <location>
        <begin position="174"/>
        <end position="198"/>
    </location>
</feature>
<evidence type="ECO:0000313" key="3">
    <source>
        <dbReference type="EMBL" id="EJF55861.1"/>
    </source>
</evidence>
<feature type="compositionally biased region" description="Polar residues" evidence="1">
    <location>
        <begin position="277"/>
        <end position="288"/>
    </location>
</feature>
<proteinExistence type="predicted"/>
<dbReference type="Gene3D" id="1.10.150.60">
    <property type="entry name" value="ARID DNA-binding domain"/>
    <property type="match status" value="1"/>
</dbReference>
<dbReference type="GO" id="GO:0003677">
    <property type="term" value="F:DNA binding"/>
    <property type="evidence" value="ECO:0007669"/>
    <property type="project" value="InterPro"/>
</dbReference>
<evidence type="ECO:0000259" key="2">
    <source>
        <dbReference type="Pfam" id="PF01388"/>
    </source>
</evidence>
<feature type="region of interest" description="Disordered" evidence="1">
    <location>
        <begin position="277"/>
        <end position="306"/>
    </location>
</feature>
<dbReference type="Proteomes" id="UP000053319">
    <property type="component" value="Unassembled WGS sequence"/>
</dbReference>
<sequence>MPMQLGQLEQAMNMLSISTMRPDPLPNGVGPPFSLWYAPLTRESFTKAYFQQWILKHLVDQTMLKVEGREIDLYQLHYEVMSQNGYLIGFQHTAPNRPFQFVPTLVISQEQWPVIAGRLGFVNFPGNGHEPARSGPAIAVHIEQVYKRCLQYFDSQYLCHLFHNRRLSTLEQKVNGGDMSAGPSGPADPQGLSNMKDPKALGETISYAELSAPELQARGVPDHIIALVEKHRDQLKATLQQQRNCAKIIQIAAQGQPRDVSNPEMAIANAMLHHQANGMNRSSTPPNGQQQQQVQQRPGSAPGMLPISTGRPTLAQMVAAVAMVRRLKEENKHVQFPTTRPVHIDDAQRLEYNAQFKHLHRLVTTLDQKLPHLAVCMREDVIKKLVMMISVVQQQREMLSSNPTQYFMPLQWVQQMIMQVNQANHAFTTWVNNAMRSGPPADGN</sequence>
<gene>
    <name evidence="3" type="ORF">DICSQDRAFT_141737</name>
</gene>
<dbReference type="GeneID" id="18836208"/>
<name>R7SI72_DICSQ</name>
<dbReference type="OMA" id="HKPANEV"/>
<dbReference type="InterPro" id="IPR001606">
    <property type="entry name" value="ARID_dom"/>
</dbReference>
<dbReference type="SMART" id="SM01014">
    <property type="entry name" value="ARID"/>
    <property type="match status" value="1"/>
</dbReference>
<dbReference type="RefSeq" id="XP_007371426.1">
    <property type="nucleotide sequence ID" value="XM_007371364.1"/>
</dbReference>
<evidence type="ECO:0000256" key="1">
    <source>
        <dbReference type="SAM" id="MobiDB-lite"/>
    </source>
</evidence>